<dbReference type="Pfam" id="PF00788">
    <property type="entry name" value="RA"/>
    <property type="match status" value="1"/>
</dbReference>
<feature type="compositionally biased region" description="Low complexity" evidence="1">
    <location>
        <begin position="1302"/>
        <end position="1325"/>
    </location>
</feature>
<dbReference type="Proteomes" id="UP000735302">
    <property type="component" value="Unassembled WGS sequence"/>
</dbReference>
<dbReference type="Pfam" id="PF01843">
    <property type="entry name" value="DIL"/>
    <property type="match status" value="1"/>
</dbReference>
<feature type="domain" description="Dilute" evidence="3">
    <location>
        <begin position="790"/>
        <end position="1077"/>
    </location>
</feature>
<dbReference type="GO" id="GO:0007165">
    <property type="term" value="P:signal transduction"/>
    <property type="evidence" value="ECO:0007669"/>
    <property type="project" value="InterPro"/>
</dbReference>
<dbReference type="SUPFAM" id="SSF54236">
    <property type="entry name" value="Ubiquitin-like"/>
    <property type="match status" value="2"/>
</dbReference>
<evidence type="ECO:0000313" key="4">
    <source>
        <dbReference type="EMBL" id="GFN78409.1"/>
    </source>
</evidence>
<feature type="region of interest" description="Disordered" evidence="1">
    <location>
        <begin position="1723"/>
        <end position="1755"/>
    </location>
</feature>
<dbReference type="CDD" id="cd22712">
    <property type="entry name" value="FHA_RADIL-like"/>
    <property type="match status" value="1"/>
</dbReference>
<dbReference type="GO" id="GO:0051020">
    <property type="term" value="F:GTPase binding"/>
    <property type="evidence" value="ECO:0007669"/>
    <property type="project" value="TreeGrafter"/>
</dbReference>
<feature type="compositionally biased region" description="Polar residues" evidence="1">
    <location>
        <begin position="1223"/>
        <end position="1240"/>
    </location>
</feature>
<feature type="region of interest" description="Disordered" evidence="1">
    <location>
        <begin position="1768"/>
        <end position="1833"/>
    </location>
</feature>
<feature type="compositionally biased region" description="Polar residues" evidence="1">
    <location>
        <begin position="1190"/>
        <end position="1204"/>
    </location>
</feature>
<evidence type="ECO:0000256" key="1">
    <source>
        <dbReference type="SAM" id="MobiDB-lite"/>
    </source>
</evidence>
<feature type="domain" description="Ras-associating" evidence="2">
    <location>
        <begin position="81"/>
        <end position="135"/>
    </location>
</feature>
<dbReference type="InterPro" id="IPR000159">
    <property type="entry name" value="RA_dom"/>
</dbReference>
<feature type="compositionally biased region" description="Polar residues" evidence="1">
    <location>
        <begin position="1771"/>
        <end position="1793"/>
    </location>
</feature>
<dbReference type="InterPro" id="IPR029071">
    <property type="entry name" value="Ubiquitin-like_domsf"/>
</dbReference>
<feature type="compositionally biased region" description="Basic residues" evidence="1">
    <location>
        <begin position="171"/>
        <end position="186"/>
    </location>
</feature>
<feature type="compositionally biased region" description="Basic and acidic residues" evidence="1">
    <location>
        <begin position="1823"/>
        <end position="1833"/>
    </location>
</feature>
<evidence type="ECO:0000259" key="2">
    <source>
        <dbReference type="PROSITE" id="PS50200"/>
    </source>
</evidence>
<dbReference type="InterPro" id="IPR008984">
    <property type="entry name" value="SMAD_FHA_dom_sf"/>
</dbReference>
<dbReference type="SMART" id="SM01132">
    <property type="entry name" value="DIL"/>
    <property type="match status" value="1"/>
</dbReference>
<feature type="region of interest" description="Disordered" evidence="1">
    <location>
        <begin position="141"/>
        <end position="289"/>
    </location>
</feature>
<accession>A0AAV3Y5N5</accession>
<feature type="compositionally biased region" description="Low complexity" evidence="1">
    <location>
        <begin position="1810"/>
        <end position="1819"/>
    </location>
</feature>
<dbReference type="PROSITE" id="PS51126">
    <property type="entry name" value="DILUTE"/>
    <property type="match status" value="1"/>
</dbReference>
<dbReference type="PANTHER" id="PTHR16027:SF9">
    <property type="entry name" value="RAS-ASSOCIATING AND DILUTE DOMAIN-CONTAINING PROTEIN"/>
    <property type="match status" value="1"/>
</dbReference>
<dbReference type="Gene3D" id="2.60.200.20">
    <property type="match status" value="1"/>
</dbReference>
<dbReference type="InterPro" id="IPR052072">
    <property type="entry name" value="Vascular_dev_regulator"/>
</dbReference>
<dbReference type="EMBL" id="BLXT01000588">
    <property type="protein sequence ID" value="GFN78409.1"/>
    <property type="molecule type" value="Genomic_DNA"/>
</dbReference>
<gene>
    <name evidence="4" type="ORF">PoB_000491500</name>
</gene>
<protein>
    <submittedName>
        <fullName evidence="4">Ras-associating and dilute domain-containing protein</fullName>
    </submittedName>
</protein>
<feature type="region of interest" description="Disordered" evidence="1">
    <location>
        <begin position="1249"/>
        <end position="1268"/>
    </location>
</feature>
<dbReference type="PROSITE" id="PS50200">
    <property type="entry name" value="RA"/>
    <property type="match status" value="1"/>
</dbReference>
<dbReference type="PANTHER" id="PTHR16027">
    <property type="entry name" value="DILUTE DOMAIN-CONTAINING PROTEIN YPR089W"/>
    <property type="match status" value="1"/>
</dbReference>
<organism evidence="4 5">
    <name type="scientific">Plakobranchus ocellatus</name>
    <dbReference type="NCBI Taxonomy" id="259542"/>
    <lineage>
        <taxon>Eukaryota</taxon>
        <taxon>Metazoa</taxon>
        <taxon>Spiralia</taxon>
        <taxon>Lophotrochozoa</taxon>
        <taxon>Mollusca</taxon>
        <taxon>Gastropoda</taxon>
        <taxon>Heterobranchia</taxon>
        <taxon>Euthyneura</taxon>
        <taxon>Panpulmonata</taxon>
        <taxon>Sacoglossa</taxon>
        <taxon>Placobranchoidea</taxon>
        <taxon>Plakobranchidae</taxon>
        <taxon>Plakobranchus</taxon>
    </lineage>
</organism>
<feature type="region of interest" description="Disordered" evidence="1">
    <location>
        <begin position="1365"/>
        <end position="1442"/>
    </location>
</feature>
<feature type="region of interest" description="Disordered" evidence="1">
    <location>
        <begin position="1532"/>
        <end position="1647"/>
    </location>
</feature>
<feature type="region of interest" description="Disordered" evidence="1">
    <location>
        <begin position="1"/>
        <end position="78"/>
    </location>
</feature>
<evidence type="ECO:0000259" key="3">
    <source>
        <dbReference type="PROSITE" id="PS51126"/>
    </source>
</evidence>
<reference evidence="4 5" key="1">
    <citation type="journal article" date="2021" name="Elife">
        <title>Chloroplast acquisition without the gene transfer in kleptoplastic sea slugs, Plakobranchus ocellatus.</title>
        <authorList>
            <person name="Maeda T."/>
            <person name="Takahashi S."/>
            <person name="Yoshida T."/>
            <person name="Shimamura S."/>
            <person name="Takaki Y."/>
            <person name="Nagai Y."/>
            <person name="Toyoda A."/>
            <person name="Suzuki Y."/>
            <person name="Arimoto A."/>
            <person name="Ishii H."/>
            <person name="Satoh N."/>
            <person name="Nishiyama T."/>
            <person name="Hasebe M."/>
            <person name="Maruyama T."/>
            <person name="Minagawa J."/>
            <person name="Obokata J."/>
            <person name="Shigenobu S."/>
        </authorList>
    </citation>
    <scope>NUCLEOTIDE SEQUENCE [LARGE SCALE GENOMIC DNA]</scope>
</reference>
<dbReference type="SUPFAM" id="SSF49879">
    <property type="entry name" value="SMAD/FHA domain"/>
    <property type="match status" value="1"/>
</dbReference>
<proteinExistence type="predicted"/>
<evidence type="ECO:0000313" key="5">
    <source>
        <dbReference type="Proteomes" id="UP000735302"/>
    </source>
</evidence>
<feature type="region of interest" description="Disordered" evidence="1">
    <location>
        <begin position="1178"/>
        <end position="1243"/>
    </location>
</feature>
<feature type="compositionally biased region" description="Polar residues" evidence="1">
    <location>
        <begin position="1259"/>
        <end position="1268"/>
    </location>
</feature>
<feature type="region of interest" description="Disordered" evidence="1">
    <location>
        <begin position="1274"/>
        <end position="1337"/>
    </location>
</feature>
<feature type="compositionally biased region" description="Polar residues" evidence="1">
    <location>
        <begin position="1545"/>
        <end position="1559"/>
    </location>
</feature>
<comment type="caution">
    <text evidence="4">The sequence shown here is derived from an EMBL/GenBank/DDBJ whole genome shotgun (WGS) entry which is preliminary data.</text>
</comment>
<dbReference type="InterPro" id="IPR002710">
    <property type="entry name" value="Dilute_dom"/>
</dbReference>
<feature type="compositionally biased region" description="Low complexity" evidence="1">
    <location>
        <begin position="1629"/>
        <end position="1646"/>
    </location>
</feature>
<dbReference type="SMART" id="SM00314">
    <property type="entry name" value="RA"/>
    <property type="match status" value="1"/>
</dbReference>
<sequence>MASENHPIRPSLTPREGGSTPRSKRKRARALLLVRSRSQHDVRERSNPSSPKGKKGEEGCDEEKEETEREDGAELSIDPRAPGLLKIFGESVVAGAQYKTVLASTRSTAQELIKQALERYGLPTRLHREFVLCEVAGRIGDSSGHWQSDSPRRGDRRIRRRGERSGLSHLFRSRSKSPGRDKRRRPPNSARPDDSDKTKQRNGILLERARSSSPPVPCDSRQPPGLKQNRSKLAKSPRGGKLSPCIPSAPSRTTLVLSHGQCDSPRTPLGSPRTPCGSPSTSRGSPRTSVCNITADADRGVEHSQVGISYSPRHSEHFDRRGGETQILSPRLSALNHSSKIVHNGNKLQARFISASALNSFTNNLENSTISRYEEIREIENHVKENERDYKDTEWSEVSLRVLSNKDRPLLLQGFWKPPEGISRRFELRRRCDVAMSLDGNDSNDDTFGLNDNARKIMMSKVSPGVIPISSSKTRSSEDGDGMYISPNKRCTLKEEWDKASMMTNATLTYGSPRSPSVINAVEGDTRQAYVCPSIYPYLLTLRGCSIQKDLVLYPLKSRSLSIGSSEKKRNSDDICLCADDILPVHCRVTLKRLPQGEKDEAAIASGDQRVYWYCLDLDIYKTAYLTVNGVQVKQKVAIYPGDLLGIGRQYLFLYKDPTGGHDIPSAVPWLPADQDPIDPLYARVCRDLKNNQQSEYSQPERPHIDALPSGDINLADCNDGDDLNDSTLRDAAIFLAYHRDKEVEVLEAIAEVNCSGRDEFPSSLAVLFLASHHYCVRKFSGDHQSTFFKRLVRVIRARVGVGVTSKLKRLVFKDDFSLHCYENQVFGITVKNQDRSEPDYFPCLIAWLSNIMTLLSHLRSSEFQMQVNSLARRADVTSVLQEAINCLEETVNFLFQQSVYTITKALYNSINALVQRQDDSTSKAQMERILEILNASQNLADSLLLHKEVTKQLMAYLLFFLSTIIFNRIIMKGSNLYNREFGTALQEDVTKLEKWANMMGLSSELTQYSEHLMSLTDLLASSKRSLMRLNWEGFQRQFAPLTDAQLCKILSEYNLGEGTPTPPAWYPYSAVDSNTDLTLSLSLHPQFHFPKDEVMVSLSETFPPAFFRRLEQVQQKFSLVGEDAYYSGLSSAGNTPRLSESLNRIEKEPSTFFLQESAASSNHLRSLLSDVSRQIRGNKSLSSHEDSPKLNSPSASQTKPNTVEQEDTPSHQQQHFCHLSKQKPSFQQHTQPPCPQSHSHMYKDHLDSHKLDSAGKGSDSSGQSLSVDTNNKAYSLEKQPAAPPPYNIVMKGRRRPAEGAPAQSPTQPQQQSLPRPQSQQNSPPKAHLQQPQQHNAIKPHAHAAILKHGTKHAPQNTHIKAPNIHGVHNIQPLPNVHDKGTWRPTSQQPACDSRLRQLKPVLKTQSSWANPQRFDAYPTNDDLASSYPLMRPRPSSATEMEQSMGPSHREELLRLRSNSALGNKSRYGHPPHGNHIVACPNSSCKQSNGQQGQNYEHITDSINALTPTNNLNETVSGEGHIVINDASYKSSNLKRSPRREDLSVGSSEISFRHNPSQLDNKRGNLASQRLHRSSKIDLSDPEQANANDVPPPLPPKGEFLLRRTSMGSQNSLEGSGHGRPRQNSDPASCSSSLSVRGGSRGSRASVEIQDASDHQYLVYNPNLPVQSMLDHNQNLYKMEAKTNASSTQFNNGVLPQRLGQDLSHFPRGVPHIPPLELPDDLIAASDLDSPDDAFSKSSNRLPSDSTSSSFRSDKKIKSSSLTKLDCQAFNGGNPNDSQSNVGFNVSQSSTASDKYPDDIYVDVPDCDLDSSGSAASSLKVLPLEDKSKGQGK</sequence>
<name>A0AAV3Y5N5_9GAST</name>
<keyword evidence="5" id="KW-1185">Reference proteome</keyword>
<dbReference type="Gene3D" id="3.10.20.90">
    <property type="entry name" value="Phosphatidylinositol 3-kinase Catalytic Subunit, Chain A, domain 1"/>
    <property type="match status" value="2"/>
</dbReference>
<feature type="compositionally biased region" description="Low complexity" evidence="1">
    <location>
        <begin position="277"/>
        <end position="289"/>
    </location>
</feature>